<comment type="similarity">
    <text evidence="1">Belongs to the ATP-dependent AMP-binding enzyme family.</text>
</comment>
<comment type="caution">
    <text evidence="10">The sequence shown here is derived from an EMBL/GenBank/DDBJ whole genome shotgun (WGS) entry which is preliminary data.</text>
</comment>
<dbReference type="PROSITE" id="PS00455">
    <property type="entry name" value="AMP_BINDING"/>
    <property type="match status" value="1"/>
</dbReference>
<dbReference type="PANTHER" id="PTHR24095">
    <property type="entry name" value="ACETYL-COENZYME A SYNTHETASE"/>
    <property type="match status" value="1"/>
</dbReference>
<dbReference type="InterPro" id="IPR042099">
    <property type="entry name" value="ANL_N_sf"/>
</dbReference>
<dbReference type="EMBL" id="DTEI01000128">
    <property type="protein sequence ID" value="HGU16401.1"/>
    <property type="molecule type" value="Genomic_DNA"/>
</dbReference>
<accession>A0A7V4JRF7</accession>
<dbReference type="GO" id="GO:0005524">
    <property type="term" value="F:ATP binding"/>
    <property type="evidence" value="ECO:0007669"/>
    <property type="project" value="UniProtKB-KW"/>
</dbReference>
<protein>
    <recommendedName>
        <fullName evidence="6">Acetate--CoA ligase</fullName>
        <ecNumber evidence="6">6.2.1.1</ecNumber>
    </recommendedName>
</protein>
<organism evidence="10">
    <name type="scientific">Thermodesulfobacterium geofontis</name>
    <dbReference type="NCBI Taxonomy" id="1295609"/>
    <lineage>
        <taxon>Bacteria</taxon>
        <taxon>Pseudomonadati</taxon>
        <taxon>Thermodesulfobacteriota</taxon>
        <taxon>Thermodesulfobacteria</taxon>
        <taxon>Thermodesulfobacteriales</taxon>
        <taxon>Thermodesulfobacteriaceae</taxon>
        <taxon>Thermodesulfobacterium</taxon>
    </lineage>
</organism>
<feature type="domain" description="AMP-binding enzyme C-terminal" evidence="8">
    <location>
        <begin position="571"/>
        <end position="649"/>
    </location>
</feature>
<evidence type="ECO:0000313" key="10">
    <source>
        <dbReference type="EMBL" id="HGU16401.1"/>
    </source>
</evidence>
<dbReference type="InterPro" id="IPR020845">
    <property type="entry name" value="AMP-binding_CS"/>
</dbReference>
<gene>
    <name evidence="10" type="primary">acs</name>
    <name evidence="10" type="ORF">ENU91_07155</name>
</gene>
<dbReference type="Pfam" id="PF00501">
    <property type="entry name" value="AMP-binding"/>
    <property type="match status" value="1"/>
</dbReference>
<dbReference type="GO" id="GO:0019427">
    <property type="term" value="P:acetyl-CoA biosynthetic process from acetate"/>
    <property type="evidence" value="ECO:0007669"/>
    <property type="project" value="UniProtKB-UniRule"/>
</dbReference>
<evidence type="ECO:0000256" key="5">
    <source>
        <dbReference type="ARBA" id="ARBA00022990"/>
    </source>
</evidence>
<dbReference type="InterPro" id="IPR000873">
    <property type="entry name" value="AMP-dep_synth/lig_dom"/>
</dbReference>
<evidence type="ECO:0000256" key="6">
    <source>
        <dbReference type="NCBIfam" id="TIGR02188"/>
    </source>
</evidence>
<evidence type="ECO:0000259" key="8">
    <source>
        <dbReference type="Pfam" id="PF13193"/>
    </source>
</evidence>
<keyword evidence="5" id="KW-0007">Acetylation</keyword>
<dbReference type="EC" id="6.2.1.1" evidence="6"/>
<dbReference type="InterPro" id="IPR011904">
    <property type="entry name" value="Ac_CoA_lig"/>
</dbReference>
<dbReference type="Pfam" id="PF16177">
    <property type="entry name" value="ACAS_N"/>
    <property type="match status" value="1"/>
</dbReference>
<dbReference type="GO" id="GO:0016208">
    <property type="term" value="F:AMP binding"/>
    <property type="evidence" value="ECO:0007669"/>
    <property type="project" value="InterPro"/>
</dbReference>
<dbReference type="PANTHER" id="PTHR24095:SF14">
    <property type="entry name" value="ACETYL-COENZYME A SYNTHETASE 1"/>
    <property type="match status" value="1"/>
</dbReference>
<dbReference type="NCBIfam" id="TIGR02188">
    <property type="entry name" value="Ac_CoA_lig_AcsA"/>
    <property type="match status" value="1"/>
</dbReference>
<evidence type="ECO:0000256" key="3">
    <source>
        <dbReference type="ARBA" id="ARBA00022741"/>
    </source>
</evidence>
<evidence type="ECO:0000256" key="4">
    <source>
        <dbReference type="ARBA" id="ARBA00022840"/>
    </source>
</evidence>
<reference evidence="10" key="1">
    <citation type="journal article" date="2020" name="mSystems">
        <title>Genome- and Community-Level Interaction Insights into Carbon Utilization and Element Cycling Functions of Hydrothermarchaeota in Hydrothermal Sediment.</title>
        <authorList>
            <person name="Zhou Z."/>
            <person name="Liu Y."/>
            <person name="Xu W."/>
            <person name="Pan J."/>
            <person name="Luo Z.H."/>
            <person name="Li M."/>
        </authorList>
    </citation>
    <scope>NUCLEOTIDE SEQUENCE [LARGE SCALE GENOMIC DNA]</scope>
    <source>
        <strain evidence="10">SpSt-711</strain>
    </source>
</reference>
<dbReference type="GO" id="GO:0003987">
    <property type="term" value="F:acetate-CoA ligase activity"/>
    <property type="evidence" value="ECO:0007669"/>
    <property type="project" value="UniProtKB-UniRule"/>
</dbReference>
<evidence type="ECO:0000259" key="7">
    <source>
        <dbReference type="Pfam" id="PF00501"/>
    </source>
</evidence>
<dbReference type="NCBIfam" id="NF001208">
    <property type="entry name" value="PRK00174.1"/>
    <property type="match status" value="1"/>
</dbReference>
<evidence type="ECO:0000256" key="2">
    <source>
        <dbReference type="ARBA" id="ARBA00022598"/>
    </source>
</evidence>
<keyword evidence="3" id="KW-0547">Nucleotide-binding</keyword>
<dbReference type="InterPro" id="IPR032387">
    <property type="entry name" value="ACAS_N"/>
</dbReference>
<dbReference type="AlphaFoldDB" id="A0A7V4JRF7"/>
<dbReference type="Gene3D" id="3.40.50.12780">
    <property type="entry name" value="N-terminal domain of ligase-like"/>
    <property type="match status" value="1"/>
</dbReference>
<evidence type="ECO:0000259" key="9">
    <source>
        <dbReference type="Pfam" id="PF16177"/>
    </source>
</evidence>
<keyword evidence="4" id="KW-0067">ATP-binding</keyword>
<dbReference type="InterPro" id="IPR045851">
    <property type="entry name" value="AMP-bd_C_sf"/>
</dbReference>
<feature type="domain" description="Acetyl-coenzyme A synthetase N-terminal" evidence="9">
    <location>
        <begin position="65"/>
        <end position="103"/>
    </location>
</feature>
<feature type="domain" description="AMP-dependent synthetase/ligase" evidence="7">
    <location>
        <begin position="105"/>
        <end position="500"/>
    </location>
</feature>
<dbReference type="FunFam" id="3.40.50.12780:FF:000001">
    <property type="entry name" value="Acetyl-coenzyme A synthetase"/>
    <property type="match status" value="1"/>
</dbReference>
<dbReference type="Gene3D" id="3.30.300.30">
    <property type="match status" value="1"/>
</dbReference>
<dbReference type="Pfam" id="PF13193">
    <property type="entry name" value="AMP-binding_C"/>
    <property type="match status" value="1"/>
</dbReference>
<dbReference type="SUPFAM" id="SSF56801">
    <property type="entry name" value="Acetyl-CoA synthetase-like"/>
    <property type="match status" value="1"/>
</dbReference>
<proteinExistence type="inferred from homology"/>
<name>A0A7V4JRF7_9BACT</name>
<dbReference type="InterPro" id="IPR025110">
    <property type="entry name" value="AMP-bd_C"/>
</dbReference>
<keyword evidence="2 10" id="KW-0436">Ligase</keyword>
<sequence length="692" mass="78436">MAGGKGKKVKNENEKELKITEAEVAVHWGEEEYIDPPEEFIRQAYVTDPSFREKFKEENFPECFHIYANLLDWDRYWHTTLDTSNPPFWKWFVGGKLNACYNCVDRHLKKFGNKAAIIWVPEPEDESKRVLTYYDLYYQVNVVASILQSMGLKAGDTVTLYMPMVLELPITMLACARLGIIHSQVFSGFSGHACAERIVDAESKVLITIDGYYRNGKWIDHKKNADLAVNIAAEKGHKVEKVLIWQRFREQYKSESKPVEGRDFLMKDLLKEHRGKKVPYVPMPAEAPLFIMYTSGSTGKPKGCVHSTGGYLAYVAGTCRYMHDIQPEDIHWCMADIGWITGHSYIVYGPLALGATVLIYEGVPTYPDPDRPWRIAERYGVTIFHTAPTAIRLLKKMGSDPSKYDYKFKLMVTVGEPIEPEVWRWYYTAVGKRQAVVLDTWWQTETGGWLCAHLAALEPMKPGSAGPGALGIYPVIYDEHGNEIPPGSGKAGYICIRNPWPGRMLTIWKNPERMVKGYYEKFCKNKESKDWRDWPYMAGDAATCDKRGYFRILGRMDDIINVAGHRLGTKEIESAALTVEGVAEAAVVPRIDELKGHVPDLYISLKEGYEPSPEIAEKVRMAVRNIIGPIATPAHVYIVPDMPKTRSGKIMRRILACISNGRRDFGDISTLLDPNVVEKIWEIVQGEGSITV</sequence>
<evidence type="ECO:0000256" key="1">
    <source>
        <dbReference type="ARBA" id="ARBA00006432"/>
    </source>
</evidence>